<dbReference type="Gene3D" id="3.30.2350.20">
    <property type="entry name" value="TruD, catalytic domain"/>
    <property type="match status" value="2"/>
</dbReference>
<feature type="region of interest" description="Disordered" evidence="4">
    <location>
        <begin position="117"/>
        <end position="294"/>
    </location>
</feature>
<feature type="region of interest" description="Disordered" evidence="4">
    <location>
        <begin position="576"/>
        <end position="602"/>
    </location>
</feature>
<dbReference type="NCBIfam" id="TIGR00094">
    <property type="entry name" value="tRNA_TruD_broad"/>
    <property type="match status" value="1"/>
</dbReference>
<evidence type="ECO:0000313" key="7">
    <source>
        <dbReference type="Proteomes" id="UP000290288"/>
    </source>
</evidence>
<keyword evidence="3" id="KW-0413">Isomerase</keyword>
<dbReference type="PANTHER" id="PTHR13326">
    <property type="entry name" value="TRNA PSEUDOURIDINE SYNTHASE D"/>
    <property type="match status" value="1"/>
</dbReference>
<evidence type="ECO:0000256" key="4">
    <source>
        <dbReference type="SAM" id="MobiDB-lite"/>
    </source>
</evidence>
<dbReference type="GO" id="GO:0009982">
    <property type="term" value="F:pseudouridine synthase activity"/>
    <property type="evidence" value="ECO:0007669"/>
    <property type="project" value="InterPro"/>
</dbReference>
<dbReference type="InterPro" id="IPR001656">
    <property type="entry name" value="PsdUridine_synth_TruD"/>
</dbReference>
<keyword evidence="2" id="KW-0819">tRNA processing</keyword>
<feature type="domain" description="TRUD" evidence="5">
    <location>
        <begin position="431"/>
        <end position="672"/>
    </location>
</feature>
<gene>
    <name evidence="6" type="ORF">EST38_g1263</name>
</gene>
<feature type="compositionally biased region" description="Gly residues" evidence="4">
    <location>
        <begin position="267"/>
        <end position="277"/>
    </location>
</feature>
<organism evidence="6 7">
    <name type="scientific">Candolleomyces aberdarensis</name>
    <dbReference type="NCBI Taxonomy" id="2316362"/>
    <lineage>
        <taxon>Eukaryota</taxon>
        <taxon>Fungi</taxon>
        <taxon>Dikarya</taxon>
        <taxon>Basidiomycota</taxon>
        <taxon>Agaricomycotina</taxon>
        <taxon>Agaricomycetes</taxon>
        <taxon>Agaricomycetidae</taxon>
        <taxon>Agaricales</taxon>
        <taxon>Agaricineae</taxon>
        <taxon>Psathyrellaceae</taxon>
        <taxon>Candolleomyces</taxon>
    </lineage>
</organism>
<feature type="compositionally biased region" description="Basic and acidic residues" evidence="4">
    <location>
        <begin position="278"/>
        <end position="294"/>
    </location>
</feature>
<dbReference type="InterPro" id="IPR042214">
    <property type="entry name" value="TruD_catalytic"/>
</dbReference>
<sequence>MSAPIILRERDQDDGDAERYAKRFKTDNTVESEPVVQEEGQSQPAWDHVLPPSHSLLGVPLPEVKPNAAVKFLETDVGISEYIGRGEAKIEGIIKQRFTDFLVFEVDQDSNVIHIKTLEKPQSSKNAPEEPNAEGSGDAKPDAEDTVAPASTPREDTVPSSSIDAAASVEPPTSEETASEPWPENFNTTLAPFLSPSTIEDLKKMLLEGPEPPLVSDSGWAGRAAKAAEGSEENTTAPAAEEPPSNNDSRSRGGRGGRGRGRDNRGGRGGGRGGRGGPSREDPRKVISESIDSKDVRTAMHKTIRELFKGKFDTQANDDSQIVIKWARDLTVAGTKDKRGVTTQRVSLRRNNKTVEDVWKLANGIGPQRSPQDALSQRGERGIRISDLVYRKAGLELGMLKGNAFVITLRNVKAESTEVLDEAMNTIKSKGFINYYGMQRFGTASVPTHAIGLALLKSDWNKAIDLILQKRYGEHPDVAAARDAWLEEKDLDKALRLLPRRVVAERCILESFKKMKGDTRNAMGALSTIPRNLRLMYIHAYQSYVWNAIVSERIKTFGTDKPVVGDLVFDKEVQKTDKMDVDGEEEEGSNPQRNRKPYSPPRIKTLTEEDLDKYSIFDVVMPLPGTDVAYPGGVLGERYRQFLVMDGLDPDNFVRKQKEYTLNGSYRAILHLPKELSWGIMRYTDPDVSLAQSDEDRLLGFDPPAVSDEGKFMALQIRLTLGTAAYATMALREITKTDTSTHIQTGLTQMSEDQKFRGTEAEAIATEVTIPDSDEILED</sequence>
<evidence type="ECO:0000256" key="3">
    <source>
        <dbReference type="ARBA" id="ARBA00023235"/>
    </source>
</evidence>
<name>A0A4Q2DWA5_9AGAR</name>
<accession>A0A4Q2DWA5</accession>
<dbReference type="InterPro" id="IPR011760">
    <property type="entry name" value="PsdUridine_synth_TruD_insert"/>
</dbReference>
<evidence type="ECO:0000256" key="1">
    <source>
        <dbReference type="ARBA" id="ARBA00007953"/>
    </source>
</evidence>
<dbReference type="GO" id="GO:0005634">
    <property type="term" value="C:nucleus"/>
    <property type="evidence" value="ECO:0007669"/>
    <property type="project" value="TreeGrafter"/>
</dbReference>
<evidence type="ECO:0000256" key="2">
    <source>
        <dbReference type="ARBA" id="ARBA00022694"/>
    </source>
</evidence>
<comment type="caution">
    <text evidence="6">The sequence shown here is derived from an EMBL/GenBank/DDBJ whole genome shotgun (WGS) entry which is preliminary data.</text>
</comment>
<evidence type="ECO:0000259" key="5">
    <source>
        <dbReference type="PROSITE" id="PS50984"/>
    </source>
</evidence>
<dbReference type="PROSITE" id="PS50984">
    <property type="entry name" value="TRUD"/>
    <property type="match status" value="1"/>
</dbReference>
<feature type="compositionally biased region" description="Low complexity" evidence="4">
    <location>
        <begin position="170"/>
        <end position="184"/>
    </location>
</feature>
<dbReference type="InterPro" id="IPR020103">
    <property type="entry name" value="PsdUridine_synth_cat_dom_sf"/>
</dbReference>
<reference evidence="6 7" key="1">
    <citation type="submission" date="2019-01" db="EMBL/GenBank/DDBJ databases">
        <title>Draft genome sequence of Psathyrella aberdarensis IHI B618.</title>
        <authorList>
            <person name="Buettner E."/>
            <person name="Kellner H."/>
        </authorList>
    </citation>
    <scope>NUCLEOTIDE SEQUENCE [LARGE SCALE GENOMIC DNA]</scope>
    <source>
        <strain evidence="6 7">IHI B618</strain>
    </source>
</reference>
<feature type="compositionally biased region" description="Polar residues" evidence="4">
    <location>
        <begin position="185"/>
        <end position="198"/>
    </location>
</feature>
<protein>
    <recommendedName>
        <fullName evidence="5">TRUD domain-containing protein</fullName>
    </recommendedName>
</protein>
<dbReference type="OrthoDB" id="447290at2759"/>
<dbReference type="CDD" id="cd02576">
    <property type="entry name" value="PseudoU_synth_ScPUS7"/>
    <property type="match status" value="1"/>
</dbReference>
<dbReference type="SUPFAM" id="SSF55120">
    <property type="entry name" value="Pseudouridine synthase"/>
    <property type="match status" value="1"/>
</dbReference>
<dbReference type="GO" id="GO:0008033">
    <property type="term" value="P:tRNA processing"/>
    <property type="evidence" value="ECO:0007669"/>
    <property type="project" value="UniProtKB-KW"/>
</dbReference>
<proteinExistence type="inferred from homology"/>
<dbReference type="GO" id="GO:0001522">
    <property type="term" value="P:pseudouridine synthesis"/>
    <property type="evidence" value="ECO:0007669"/>
    <property type="project" value="InterPro"/>
</dbReference>
<evidence type="ECO:0000313" key="6">
    <source>
        <dbReference type="EMBL" id="RXW24609.1"/>
    </source>
</evidence>
<feature type="compositionally biased region" description="Low complexity" evidence="4">
    <location>
        <begin position="233"/>
        <end position="248"/>
    </location>
</feature>
<dbReference type="PANTHER" id="PTHR13326:SF21">
    <property type="entry name" value="PSEUDOURIDYLATE SYNTHASE PUS7L"/>
    <property type="match status" value="1"/>
</dbReference>
<dbReference type="Pfam" id="PF01142">
    <property type="entry name" value="TruD"/>
    <property type="match status" value="1"/>
</dbReference>
<dbReference type="STRING" id="2316362.A0A4Q2DWA5"/>
<dbReference type="PIRSF" id="PIRSF037016">
    <property type="entry name" value="Pseudouridin_synth_euk_prd"/>
    <property type="match status" value="1"/>
</dbReference>
<dbReference type="Proteomes" id="UP000290288">
    <property type="component" value="Unassembled WGS sequence"/>
</dbReference>
<keyword evidence="7" id="KW-1185">Reference proteome</keyword>
<comment type="similarity">
    <text evidence="1">Belongs to the pseudouridine synthase TruD family.</text>
</comment>
<dbReference type="InterPro" id="IPR020119">
    <property type="entry name" value="PsdUridine_synth_TruD_CS"/>
</dbReference>
<dbReference type="EMBL" id="SDEE01000016">
    <property type="protein sequence ID" value="RXW24609.1"/>
    <property type="molecule type" value="Genomic_DNA"/>
</dbReference>
<dbReference type="PROSITE" id="PS01268">
    <property type="entry name" value="UPF0024"/>
    <property type="match status" value="1"/>
</dbReference>
<dbReference type="GO" id="GO:0003723">
    <property type="term" value="F:RNA binding"/>
    <property type="evidence" value="ECO:0007669"/>
    <property type="project" value="InterPro"/>
</dbReference>
<dbReference type="AlphaFoldDB" id="A0A4Q2DWA5"/>